<keyword evidence="4 5" id="KW-0411">Iron-sulfur</keyword>
<keyword evidence="8" id="KW-0808">Transferase</keyword>
<keyword evidence="9" id="KW-1185">Reference proteome</keyword>
<feature type="binding site" evidence="5">
    <location>
        <position position="75"/>
    </location>
    <ligand>
        <name>[4Fe-4S] cluster</name>
        <dbReference type="ChEBI" id="CHEBI:49883"/>
        <note>4Fe-4S-S-AdoMet</note>
    </ligand>
</feature>
<gene>
    <name evidence="8" type="primary">bioB</name>
    <name evidence="8" type="ORF">L21SP5_01302</name>
</gene>
<dbReference type="EMBL" id="CP013118">
    <property type="protein sequence ID" value="ALO14956.1"/>
    <property type="molecule type" value="Genomic_DNA"/>
</dbReference>
<keyword evidence="2" id="KW-0479">Metal-binding</keyword>
<dbReference type="SFLD" id="SFLDG01280">
    <property type="entry name" value="HydE/PylB-like"/>
    <property type="match status" value="1"/>
</dbReference>
<dbReference type="SMART" id="SM00729">
    <property type="entry name" value="Elp3"/>
    <property type="match status" value="1"/>
</dbReference>
<dbReference type="Pfam" id="PF04055">
    <property type="entry name" value="Radical_SAM"/>
    <property type="match status" value="1"/>
</dbReference>
<keyword evidence="5" id="KW-0004">4Fe-4S</keyword>
<feature type="domain" description="Radical SAM core" evidence="7">
    <location>
        <begin position="54"/>
        <end position="280"/>
    </location>
</feature>
<evidence type="ECO:0000256" key="2">
    <source>
        <dbReference type="ARBA" id="ARBA00022723"/>
    </source>
</evidence>
<keyword evidence="3 5" id="KW-0408">Iron</keyword>
<evidence type="ECO:0000313" key="9">
    <source>
        <dbReference type="Proteomes" id="UP000064893"/>
    </source>
</evidence>
<comment type="cofactor">
    <cofactor evidence="5">
        <name>[4Fe-4S] cluster</name>
        <dbReference type="ChEBI" id="CHEBI:49883"/>
    </cofactor>
    <text evidence="5">Binds 1 [4Fe-4S] cluster. The cluster is coordinated with 3 cysteines and an exchangeable S-adenosyl-L-methionine.</text>
</comment>
<reference evidence="8 9" key="1">
    <citation type="submission" date="2015-11" db="EMBL/GenBank/DDBJ databases">
        <title>Description and complete genome sequence of a novel strain predominating in hypersaline microbial mats and representing a new family of the Bacteriodetes phylum.</title>
        <authorList>
            <person name="Spring S."/>
            <person name="Bunk B."/>
            <person name="Sproer C."/>
            <person name="Klenk H.-P."/>
        </authorList>
    </citation>
    <scope>NUCLEOTIDE SEQUENCE [LARGE SCALE GENOMIC DNA]</scope>
    <source>
        <strain evidence="8 9">L21-Spi-D4</strain>
    </source>
</reference>
<dbReference type="InterPro" id="IPR034422">
    <property type="entry name" value="HydE/PylB-like"/>
</dbReference>
<evidence type="ECO:0000256" key="1">
    <source>
        <dbReference type="ARBA" id="ARBA00022691"/>
    </source>
</evidence>
<dbReference type="NCBIfam" id="TIGR03956">
    <property type="entry name" value="rSAM_HydE"/>
    <property type="match status" value="1"/>
</dbReference>
<proteinExistence type="predicted"/>
<accession>A0A0S2HYQ4</accession>
<evidence type="ECO:0000259" key="7">
    <source>
        <dbReference type="PROSITE" id="PS51918"/>
    </source>
</evidence>
<dbReference type="InterPro" id="IPR007197">
    <property type="entry name" value="rSAM"/>
</dbReference>
<feature type="binding site" evidence="6">
    <location>
        <position position="192"/>
    </location>
    <ligand>
        <name>S-adenosyl-L-methionine</name>
        <dbReference type="ChEBI" id="CHEBI:59789"/>
    </ligand>
</feature>
<feature type="binding site" evidence="5">
    <location>
        <position position="72"/>
    </location>
    <ligand>
        <name>[4Fe-4S] cluster</name>
        <dbReference type="ChEBI" id="CHEBI:49883"/>
        <note>4Fe-4S-S-AdoMet</note>
    </ligand>
</feature>
<feature type="binding site" evidence="6">
    <location>
        <position position="145"/>
    </location>
    <ligand>
        <name>(3R)-3-methyl-D-ornithine</name>
        <dbReference type="ChEBI" id="CHEBI:64642"/>
    </ligand>
</feature>
<dbReference type="PANTHER" id="PTHR43726">
    <property type="entry name" value="3-METHYLORNITHINE SYNTHASE"/>
    <property type="match status" value="1"/>
</dbReference>
<dbReference type="InterPro" id="IPR024021">
    <property type="entry name" value="FeFe-hyd_HydE_rSAM"/>
</dbReference>
<feature type="binding site" evidence="6">
    <location>
        <position position="170"/>
    </location>
    <ligand>
        <name>S-adenosyl-L-methionine</name>
        <dbReference type="ChEBI" id="CHEBI:59789"/>
    </ligand>
</feature>
<dbReference type="GO" id="GO:0051539">
    <property type="term" value="F:4 iron, 4 sulfur cluster binding"/>
    <property type="evidence" value="ECO:0007669"/>
    <property type="project" value="UniProtKB-KW"/>
</dbReference>
<dbReference type="Gene3D" id="3.20.20.70">
    <property type="entry name" value="Aldolase class I"/>
    <property type="match status" value="1"/>
</dbReference>
<feature type="binding site" evidence="5">
    <location>
        <position position="68"/>
    </location>
    <ligand>
        <name>[4Fe-4S] cluster</name>
        <dbReference type="ChEBI" id="CHEBI:49883"/>
        <note>4Fe-4S-S-AdoMet</note>
    </ligand>
</feature>
<dbReference type="PROSITE" id="PS51918">
    <property type="entry name" value="RADICAL_SAM"/>
    <property type="match status" value="1"/>
</dbReference>
<dbReference type="EC" id="2.8.1.6" evidence="8"/>
<evidence type="ECO:0000313" key="8">
    <source>
        <dbReference type="EMBL" id="ALO14956.1"/>
    </source>
</evidence>
<dbReference type="STRING" id="1307839.L21SP5_01302"/>
<evidence type="ECO:0000256" key="3">
    <source>
        <dbReference type="ARBA" id="ARBA00023004"/>
    </source>
</evidence>
<protein>
    <submittedName>
        <fullName evidence="8">Biotin synthase</fullName>
        <ecNumber evidence="8">2.8.1.6</ecNumber>
    </submittedName>
</protein>
<dbReference type="InterPro" id="IPR058240">
    <property type="entry name" value="rSAM_sf"/>
</dbReference>
<evidence type="ECO:0000256" key="6">
    <source>
        <dbReference type="PIRSR" id="PIRSR004762-2"/>
    </source>
</evidence>
<dbReference type="GO" id="GO:0046872">
    <property type="term" value="F:metal ion binding"/>
    <property type="evidence" value="ECO:0007669"/>
    <property type="project" value="UniProtKB-KW"/>
</dbReference>
<dbReference type="AlphaFoldDB" id="A0A0S2HYQ4"/>
<sequence length="369" mass="42802">MTTTIDHITKQLDRLYNAQAPETGIIKNFIKAETEANTQLRSYANNVKQNHLDNYVYFRGLTEFSNKCSKNCYYCGIRAGNKNVDRYDVTDEDILDAVRFAHEQNYGSVVLQAGERSDKHFVERVDKLLRKIKQITNDEIGITISLGEQNYETFKRWFESGAHRYLLRIESSNKILYYKIHPKNEKHSYEHRIQALYDLKDIGYQTGTGVMIGLPFQTRKDLVEDLLFMRRFDIDMVGMGPYIEHQDTPLYKYRNQLLPQQDRFEMTLNMISLLRIIMPDINIASATALQALDPMGREKALKAGANVIMPNVTPGMYRNSYKLYENKPCTDEEAADCVSCLEMRIGLTGNQVGYGKWGDSRHYHNRRGR</sequence>
<dbReference type="InterPro" id="IPR013785">
    <property type="entry name" value="Aldolase_TIM"/>
</dbReference>
<dbReference type="SFLD" id="SFLDS00029">
    <property type="entry name" value="Radical_SAM"/>
    <property type="match status" value="1"/>
</dbReference>
<dbReference type="SFLD" id="SFLDG01060">
    <property type="entry name" value="BATS_domain_containing"/>
    <property type="match status" value="1"/>
</dbReference>
<keyword evidence="1 5" id="KW-0949">S-adenosyl-L-methionine</keyword>
<evidence type="ECO:0000256" key="5">
    <source>
        <dbReference type="PIRSR" id="PIRSR004762-1"/>
    </source>
</evidence>
<dbReference type="InterPro" id="IPR006638">
    <property type="entry name" value="Elp3/MiaA/NifB-like_rSAM"/>
</dbReference>
<name>A0A0S2HYQ4_9BACT</name>
<dbReference type="PATRIC" id="fig|1307839.3.peg.1394"/>
<dbReference type="PANTHER" id="PTHR43726:SF1">
    <property type="entry name" value="BIOTIN SYNTHASE"/>
    <property type="match status" value="1"/>
</dbReference>
<dbReference type="PIRSF" id="PIRSF004762">
    <property type="entry name" value="CHP00423"/>
    <property type="match status" value="1"/>
</dbReference>
<dbReference type="SUPFAM" id="SSF102114">
    <property type="entry name" value="Radical SAM enzymes"/>
    <property type="match status" value="1"/>
</dbReference>
<dbReference type="RefSeq" id="WP_081421460.1">
    <property type="nucleotide sequence ID" value="NZ_CP013118.1"/>
</dbReference>
<dbReference type="CDD" id="cd01335">
    <property type="entry name" value="Radical_SAM"/>
    <property type="match status" value="1"/>
</dbReference>
<dbReference type="GO" id="GO:0004076">
    <property type="term" value="F:biotin synthase activity"/>
    <property type="evidence" value="ECO:0007669"/>
    <property type="project" value="UniProtKB-EC"/>
</dbReference>
<evidence type="ECO:0000256" key="4">
    <source>
        <dbReference type="ARBA" id="ARBA00023014"/>
    </source>
</evidence>
<dbReference type="Proteomes" id="UP000064893">
    <property type="component" value="Chromosome"/>
</dbReference>
<organism evidence="8 9">
    <name type="scientific">Salinivirga cyanobacteriivorans</name>
    <dbReference type="NCBI Taxonomy" id="1307839"/>
    <lineage>
        <taxon>Bacteria</taxon>
        <taxon>Pseudomonadati</taxon>
        <taxon>Bacteroidota</taxon>
        <taxon>Bacteroidia</taxon>
        <taxon>Bacteroidales</taxon>
        <taxon>Salinivirgaceae</taxon>
        <taxon>Salinivirga</taxon>
    </lineage>
</organism>
<dbReference type="OrthoDB" id="9775764at2"/>
<dbReference type="KEGG" id="blq:L21SP5_01302"/>